<feature type="transmembrane region" description="Helical" evidence="9">
    <location>
        <begin position="20"/>
        <end position="39"/>
    </location>
</feature>
<evidence type="ECO:0000256" key="10">
    <source>
        <dbReference type="SAM" id="MobiDB-lite"/>
    </source>
</evidence>
<feature type="transmembrane region" description="Helical" evidence="9">
    <location>
        <begin position="439"/>
        <end position="461"/>
    </location>
</feature>
<dbReference type="PANTHER" id="PTHR12929">
    <property type="entry name" value="SOLUTE CARRIER FAMILY 52"/>
    <property type="match status" value="1"/>
</dbReference>
<evidence type="ECO:0000256" key="5">
    <source>
        <dbReference type="ARBA" id="ARBA00022475"/>
    </source>
</evidence>
<dbReference type="PANTHER" id="PTHR12929:SF10">
    <property type="entry name" value="RIBOFLAVIN TRANSPORTER"/>
    <property type="match status" value="1"/>
</dbReference>
<feature type="transmembrane region" description="Helical" evidence="9">
    <location>
        <begin position="371"/>
        <end position="388"/>
    </location>
</feature>
<protein>
    <recommendedName>
        <fullName evidence="9">Riboflavin transporter</fullName>
    </recommendedName>
</protein>
<gene>
    <name evidence="11" type="ORF">Ocin01_11836</name>
</gene>
<dbReference type="InterPro" id="IPR009357">
    <property type="entry name" value="Riboflavin_transptr"/>
</dbReference>
<feature type="transmembrane region" description="Helical" evidence="9">
    <location>
        <begin position="204"/>
        <end position="223"/>
    </location>
</feature>
<comment type="caution">
    <text evidence="11">The sequence shown here is derived from an EMBL/GenBank/DDBJ whole genome shotgun (WGS) entry which is preliminary data.</text>
</comment>
<name>A0A1D2MP84_ORCCI</name>
<evidence type="ECO:0000256" key="1">
    <source>
        <dbReference type="ARBA" id="ARBA00000215"/>
    </source>
</evidence>
<evidence type="ECO:0000313" key="11">
    <source>
        <dbReference type="EMBL" id="ODM94847.1"/>
    </source>
</evidence>
<keyword evidence="12" id="KW-1185">Reference proteome</keyword>
<dbReference type="Proteomes" id="UP000094527">
    <property type="component" value="Unassembled WGS sequence"/>
</dbReference>
<keyword evidence="8 9" id="KW-0472">Membrane</keyword>
<sequence length="474" mass="52203">MALINQQSNLKDRMERQPLIDVLCIFFGIGTWLCVNGLWVELPLLVQHLPEGWALPSYLAVVIQLANLGPVLYTVLNSLFPRAITEVRSIYVVMLVGFVAVILLANFWSVTGVVLGQQHSVALLGLVFFVAAVDCSSRVLYLPFMARLQTIYLPSFFIGEGLSGLIPSIFALIQGVGGNPECRNNTFGNGTMAVIPEPFYSVDIFFYLMSAITFCSFVAFFLLNQNGIVGKGLVKPQNSIPLTITGRRSEERSTSKREPFYESTRWPDEDNDSKAAFLNRDDHINQSARKSRPLTSIEKPVESTRSIGELSYLLIMQTMICGLANGVFPSIQSYSCLPYGNTTFHWAVTLSNMANPGVCFLMFCLPNPNKYSVTVTAMLGLGVSSYVMQTAVLSPNPPMVGTLEGELLLVSSWILLVGLFTYTKVAISSMLRDLGQKGLFWSGAFTQFGSSIGAVATFFIIKYGDVFHSYYPCG</sequence>
<evidence type="ECO:0000256" key="3">
    <source>
        <dbReference type="ARBA" id="ARBA00006366"/>
    </source>
</evidence>
<comment type="catalytic activity">
    <reaction evidence="1 9">
        <text>riboflavin(in) = riboflavin(out)</text>
        <dbReference type="Rhea" id="RHEA:35015"/>
        <dbReference type="ChEBI" id="CHEBI:57986"/>
    </reaction>
</comment>
<evidence type="ECO:0000256" key="8">
    <source>
        <dbReference type="ARBA" id="ARBA00023136"/>
    </source>
</evidence>
<feature type="transmembrane region" description="Helical" evidence="9">
    <location>
        <begin position="408"/>
        <end position="427"/>
    </location>
</feature>
<organism evidence="11 12">
    <name type="scientific">Orchesella cincta</name>
    <name type="common">Springtail</name>
    <name type="synonym">Podura cincta</name>
    <dbReference type="NCBI Taxonomy" id="48709"/>
    <lineage>
        <taxon>Eukaryota</taxon>
        <taxon>Metazoa</taxon>
        <taxon>Ecdysozoa</taxon>
        <taxon>Arthropoda</taxon>
        <taxon>Hexapoda</taxon>
        <taxon>Collembola</taxon>
        <taxon>Entomobryomorpha</taxon>
        <taxon>Entomobryoidea</taxon>
        <taxon>Orchesellidae</taxon>
        <taxon>Orchesellinae</taxon>
        <taxon>Orchesella</taxon>
    </lineage>
</organism>
<evidence type="ECO:0000256" key="7">
    <source>
        <dbReference type="ARBA" id="ARBA00022989"/>
    </source>
</evidence>
<feature type="transmembrane region" description="Helical" evidence="9">
    <location>
        <begin position="59"/>
        <end position="80"/>
    </location>
</feature>
<keyword evidence="6 9" id="KW-0812">Transmembrane</keyword>
<feature type="region of interest" description="Disordered" evidence="10">
    <location>
        <begin position="245"/>
        <end position="268"/>
    </location>
</feature>
<feature type="compositionally biased region" description="Basic and acidic residues" evidence="10">
    <location>
        <begin position="247"/>
        <end position="268"/>
    </location>
</feature>
<evidence type="ECO:0000256" key="9">
    <source>
        <dbReference type="RuleBase" id="RU368035"/>
    </source>
</evidence>
<proteinExistence type="inferred from homology"/>
<evidence type="ECO:0000256" key="2">
    <source>
        <dbReference type="ARBA" id="ARBA00004651"/>
    </source>
</evidence>
<comment type="function">
    <text evidence="9">Plasma membrane transporter mediating the uptake by cells of the water soluble vitamin B2/riboflavin that plays a key role in biochemical oxidation-reduction reactions of the carbohydrate, lipid, and amino acid metabolism.</text>
</comment>
<feature type="transmembrane region" description="Helical" evidence="9">
    <location>
        <begin position="151"/>
        <end position="173"/>
    </location>
</feature>
<dbReference type="OMA" id="AYFWLAR"/>
<keyword evidence="7 9" id="KW-1133">Transmembrane helix</keyword>
<feature type="transmembrane region" description="Helical" evidence="9">
    <location>
        <begin position="343"/>
        <end position="364"/>
    </location>
</feature>
<comment type="similarity">
    <text evidence="3 9">Belongs to the riboflavin transporter family.</text>
</comment>
<comment type="subcellular location">
    <subcellularLocation>
        <location evidence="2 9">Cell membrane</location>
        <topology evidence="2 9">Multi-pass membrane protein</topology>
    </subcellularLocation>
</comment>
<dbReference type="GO" id="GO:0005886">
    <property type="term" value="C:plasma membrane"/>
    <property type="evidence" value="ECO:0007669"/>
    <property type="project" value="UniProtKB-SubCell"/>
</dbReference>
<reference evidence="11 12" key="1">
    <citation type="journal article" date="2016" name="Genome Biol. Evol.">
        <title>Gene Family Evolution Reflects Adaptation to Soil Environmental Stressors in the Genome of the Collembolan Orchesella cincta.</title>
        <authorList>
            <person name="Faddeeva-Vakhrusheva A."/>
            <person name="Derks M.F."/>
            <person name="Anvar S.Y."/>
            <person name="Agamennone V."/>
            <person name="Suring W."/>
            <person name="Smit S."/>
            <person name="van Straalen N.M."/>
            <person name="Roelofs D."/>
        </authorList>
    </citation>
    <scope>NUCLEOTIDE SEQUENCE [LARGE SCALE GENOMIC DNA]</scope>
    <source>
        <tissue evidence="11">Mixed pool</tissue>
    </source>
</reference>
<dbReference type="Pfam" id="PF06237">
    <property type="entry name" value="SLC52_ribofla_tr"/>
    <property type="match status" value="1"/>
</dbReference>
<dbReference type="OrthoDB" id="9995836at2759"/>
<dbReference type="AlphaFoldDB" id="A0A1D2MP84"/>
<feature type="transmembrane region" description="Helical" evidence="9">
    <location>
        <begin position="310"/>
        <end position="331"/>
    </location>
</feature>
<feature type="transmembrane region" description="Helical" evidence="9">
    <location>
        <begin position="121"/>
        <end position="144"/>
    </location>
</feature>
<dbReference type="EMBL" id="LJIJ01000740">
    <property type="protein sequence ID" value="ODM94847.1"/>
    <property type="molecule type" value="Genomic_DNA"/>
</dbReference>
<feature type="transmembrane region" description="Helical" evidence="9">
    <location>
        <begin position="92"/>
        <end position="115"/>
    </location>
</feature>
<dbReference type="GO" id="GO:0032217">
    <property type="term" value="F:riboflavin transmembrane transporter activity"/>
    <property type="evidence" value="ECO:0007669"/>
    <property type="project" value="UniProtKB-UniRule"/>
</dbReference>
<evidence type="ECO:0000313" key="12">
    <source>
        <dbReference type="Proteomes" id="UP000094527"/>
    </source>
</evidence>
<accession>A0A1D2MP84</accession>
<evidence type="ECO:0000256" key="4">
    <source>
        <dbReference type="ARBA" id="ARBA00022448"/>
    </source>
</evidence>
<evidence type="ECO:0000256" key="6">
    <source>
        <dbReference type="ARBA" id="ARBA00022692"/>
    </source>
</evidence>
<keyword evidence="4 9" id="KW-0813">Transport</keyword>
<keyword evidence="5 9" id="KW-1003">Cell membrane</keyword>